<reference evidence="7" key="1">
    <citation type="submission" date="2025-08" db="UniProtKB">
        <authorList>
            <consortium name="RefSeq"/>
        </authorList>
    </citation>
    <scope>IDENTIFICATION</scope>
    <source>
        <tissue evidence="7">Brain</tissue>
    </source>
</reference>
<feature type="region of interest" description="Disordered" evidence="3">
    <location>
        <begin position="22"/>
        <end position="60"/>
    </location>
</feature>
<feature type="compositionally biased region" description="Basic and acidic residues" evidence="3">
    <location>
        <begin position="26"/>
        <end position="43"/>
    </location>
</feature>
<feature type="transmembrane region" description="Helical" evidence="4">
    <location>
        <begin position="67"/>
        <end position="91"/>
    </location>
</feature>
<dbReference type="PANTHER" id="PTHR45710:SF31">
    <property type="entry name" value="EARLY ACTIVATION ANTIGEN CD69"/>
    <property type="match status" value="1"/>
</dbReference>
<accession>A0AAJ7PTV8</accession>
<dbReference type="InterPro" id="IPR050828">
    <property type="entry name" value="C-type_lectin/matrix_domain"/>
</dbReference>
<dbReference type="SMART" id="SM00034">
    <property type="entry name" value="CLECT"/>
    <property type="match status" value="1"/>
</dbReference>
<evidence type="ECO:0000256" key="4">
    <source>
        <dbReference type="SAM" id="Phobius"/>
    </source>
</evidence>
<evidence type="ECO:0000256" key="3">
    <source>
        <dbReference type="SAM" id="MobiDB-lite"/>
    </source>
</evidence>
<dbReference type="Pfam" id="PF00059">
    <property type="entry name" value="Lectin_C"/>
    <property type="match status" value="1"/>
</dbReference>
<feature type="domain" description="C-type lectin" evidence="5">
    <location>
        <begin position="150"/>
        <end position="252"/>
    </location>
</feature>
<gene>
    <name evidence="7" type="primary">LOC108887589</name>
</gene>
<feature type="coiled-coil region" evidence="2">
    <location>
        <begin position="96"/>
        <end position="144"/>
    </location>
</feature>
<organism evidence="6 7">
    <name type="scientific">Lates calcarifer</name>
    <name type="common">Barramundi</name>
    <name type="synonym">Holocentrus calcarifer</name>
    <dbReference type="NCBI Taxonomy" id="8187"/>
    <lineage>
        <taxon>Eukaryota</taxon>
        <taxon>Metazoa</taxon>
        <taxon>Chordata</taxon>
        <taxon>Craniata</taxon>
        <taxon>Vertebrata</taxon>
        <taxon>Euteleostomi</taxon>
        <taxon>Actinopterygii</taxon>
        <taxon>Neopterygii</taxon>
        <taxon>Teleostei</taxon>
        <taxon>Neoteleostei</taxon>
        <taxon>Acanthomorphata</taxon>
        <taxon>Carangaria</taxon>
        <taxon>Carangaria incertae sedis</taxon>
        <taxon>Centropomidae</taxon>
        <taxon>Lates</taxon>
    </lineage>
</organism>
<name>A0AAJ7PTV8_LATCA</name>
<dbReference type="PROSITE" id="PS50041">
    <property type="entry name" value="C_TYPE_LECTIN_2"/>
    <property type="match status" value="1"/>
</dbReference>
<dbReference type="InterPro" id="IPR016187">
    <property type="entry name" value="CTDL_fold"/>
</dbReference>
<protein>
    <submittedName>
        <fullName evidence="7">CD209 antigen-like protein A isoform X1</fullName>
    </submittedName>
</protein>
<dbReference type="GeneID" id="108887589"/>
<evidence type="ECO:0000256" key="2">
    <source>
        <dbReference type="SAM" id="Coils"/>
    </source>
</evidence>
<dbReference type="SUPFAM" id="SSF56436">
    <property type="entry name" value="C-type lectin-like"/>
    <property type="match status" value="1"/>
</dbReference>
<keyword evidence="4" id="KW-0812">Transmembrane</keyword>
<proteinExistence type="predicted"/>
<dbReference type="GO" id="GO:0005886">
    <property type="term" value="C:plasma membrane"/>
    <property type="evidence" value="ECO:0007669"/>
    <property type="project" value="UniProtKB-SubCell"/>
</dbReference>
<dbReference type="Proteomes" id="UP000694890">
    <property type="component" value="Linkage group LG3"/>
</dbReference>
<sequence>MSSDTQAASHLNLNVRYNRRVQANNREGERSERVEILENEDRFVNTGQQKTGPGSERNLPGAKRSGFRVTAVILGVFYFLILVGVFTRYILVTLEKEQLQTRYNDLNNSYSQLQEQLSVTVVNNSQLQDEVKRLKEKIEEKRCSVGWERFGCSCYFKSTEEKTWSESRTDCQRTGADLVIINSKEEQDFLTQMNKYGTSWIGLESKKTSSWPDKWEWIWVDGSKPQYQGWTVGVSVMPVNRSTAYINLQGTWMHTNNGSKQWICEKQNRLVLGRWHPL</sequence>
<keyword evidence="4" id="KW-1133">Transmembrane helix</keyword>
<dbReference type="RefSeq" id="XP_018538564.1">
    <property type="nucleotide sequence ID" value="XM_018683048.2"/>
</dbReference>
<dbReference type="InterPro" id="IPR016186">
    <property type="entry name" value="C-type_lectin-like/link_sf"/>
</dbReference>
<evidence type="ECO:0000313" key="7">
    <source>
        <dbReference type="RefSeq" id="XP_018538564.1"/>
    </source>
</evidence>
<comment type="subcellular location">
    <subcellularLocation>
        <location evidence="1">Cell membrane</location>
        <topology evidence="1">Single-pass type II membrane protein</topology>
    </subcellularLocation>
</comment>
<evidence type="ECO:0000313" key="6">
    <source>
        <dbReference type="Proteomes" id="UP000694890"/>
    </source>
</evidence>
<evidence type="ECO:0000259" key="5">
    <source>
        <dbReference type="PROSITE" id="PS50041"/>
    </source>
</evidence>
<keyword evidence="2" id="KW-0175">Coiled coil</keyword>
<dbReference type="PANTHER" id="PTHR45710">
    <property type="entry name" value="C-TYPE LECTIN DOMAIN-CONTAINING PROTEIN 180"/>
    <property type="match status" value="1"/>
</dbReference>
<dbReference type="Gene3D" id="3.10.100.10">
    <property type="entry name" value="Mannose-Binding Protein A, subunit A"/>
    <property type="match status" value="1"/>
</dbReference>
<evidence type="ECO:0000256" key="1">
    <source>
        <dbReference type="ARBA" id="ARBA00004401"/>
    </source>
</evidence>
<keyword evidence="4" id="KW-0472">Membrane</keyword>
<dbReference type="KEGG" id="lcf:108887589"/>
<dbReference type="AlphaFoldDB" id="A0AAJ7PTV8"/>
<dbReference type="InterPro" id="IPR001304">
    <property type="entry name" value="C-type_lectin-like"/>
</dbReference>